<accession>A0ACA9R249</accession>
<gene>
    <name evidence="1" type="ORF">ACOLOM_LOCUS13953</name>
</gene>
<organism evidence="1 2">
    <name type="scientific">Acaulospora colombiana</name>
    <dbReference type="NCBI Taxonomy" id="27376"/>
    <lineage>
        <taxon>Eukaryota</taxon>
        <taxon>Fungi</taxon>
        <taxon>Fungi incertae sedis</taxon>
        <taxon>Mucoromycota</taxon>
        <taxon>Glomeromycotina</taxon>
        <taxon>Glomeromycetes</taxon>
        <taxon>Diversisporales</taxon>
        <taxon>Acaulosporaceae</taxon>
        <taxon>Acaulospora</taxon>
    </lineage>
</organism>
<protein>
    <submittedName>
        <fullName evidence="1">17080_t:CDS:1</fullName>
    </submittedName>
</protein>
<feature type="non-terminal residue" evidence="1">
    <location>
        <position position="1"/>
    </location>
</feature>
<comment type="caution">
    <text evidence="1">The sequence shown here is derived from an EMBL/GenBank/DDBJ whole genome shotgun (WGS) entry which is preliminary data.</text>
</comment>
<evidence type="ECO:0000313" key="2">
    <source>
        <dbReference type="Proteomes" id="UP000789525"/>
    </source>
</evidence>
<name>A0ACA9R249_9GLOM</name>
<dbReference type="Proteomes" id="UP000789525">
    <property type="component" value="Unassembled WGS sequence"/>
</dbReference>
<proteinExistence type="predicted"/>
<reference evidence="1" key="1">
    <citation type="submission" date="2021-06" db="EMBL/GenBank/DDBJ databases">
        <authorList>
            <person name="Kallberg Y."/>
            <person name="Tangrot J."/>
            <person name="Rosling A."/>
        </authorList>
    </citation>
    <scope>NUCLEOTIDE SEQUENCE</scope>
    <source>
        <strain evidence="1">CL356</strain>
    </source>
</reference>
<keyword evidence="2" id="KW-1185">Reference proteome</keyword>
<evidence type="ECO:0000313" key="1">
    <source>
        <dbReference type="EMBL" id="CAG8773540.1"/>
    </source>
</evidence>
<sequence>AVDHSLTQPLKNYKNVKQSVIRTSSTDVIEIWIPMEEKGPPVLGGALHVKS</sequence>
<dbReference type="EMBL" id="CAJVPT010066518">
    <property type="protein sequence ID" value="CAG8773540.1"/>
    <property type="molecule type" value="Genomic_DNA"/>
</dbReference>